<evidence type="ECO:0000313" key="3">
    <source>
        <dbReference type="EMBL" id="MCM1982559.1"/>
    </source>
</evidence>
<evidence type="ECO:0000256" key="2">
    <source>
        <dbReference type="SAM" id="MobiDB-lite"/>
    </source>
</evidence>
<dbReference type="PANTHER" id="PTHR18964">
    <property type="entry name" value="ROK (REPRESSOR, ORF, KINASE) FAMILY"/>
    <property type="match status" value="1"/>
</dbReference>
<dbReference type="CDD" id="cd24058">
    <property type="entry name" value="ASKHA_NBD_ROK_PPGK"/>
    <property type="match status" value="1"/>
</dbReference>
<organism evidence="3 4">
    <name type="scientific">Lyngbya confervoides BDU141951</name>
    <dbReference type="NCBI Taxonomy" id="1574623"/>
    <lineage>
        <taxon>Bacteria</taxon>
        <taxon>Bacillati</taxon>
        <taxon>Cyanobacteriota</taxon>
        <taxon>Cyanophyceae</taxon>
        <taxon>Oscillatoriophycideae</taxon>
        <taxon>Oscillatoriales</taxon>
        <taxon>Microcoleaceae</taxon>
        <taxon>Lyngbya</taxon>
    </lineage>
</organism>
<dbReference type="EMBL" id="JTHE03000043">
    <property type="protein sequence ID" value="MCM1982559.1"/>
    <property type="molecule type" value="Genomic_DNA"/>
</dbReference>
<name>A0ABD4T1T9_9CYAN</name>
<accession>A0ABD4T1T9</accession>
<dbReference type="AlphaFoldDB" id="A0ABD4T1T9"/>
<dbReference type="Gene3D" id="3.30.420.40">
    <property type="match status" value="2"/>
</dbReference>
<evidence type="ECO:0000256" key="1">
    <source>
        <dbReference type="ARBA" id="ARBA00006479"/>
    </source>
</evidence>
<protein>
    <submittedName>
        <fullName evidence="3">ROK family protein</fullName>
    </submittedName>
</protein>
<dbReference type="InterPro" id="IPR043129">
    <property type="entry name" value="ATPase_NBD"/>
</dbReference>
<sequence length="234" mass="25262">MAHQSPLKTLSIDIGGSGIKGMILDPEGQPVSDRQRVETPRPAEPDPVIDAIGTIAQGLGNFDRVSVGFPGVVMAGVVHTAVNLSPRWKGLDLATRLQDQLGQPTRVANDADIQGYGVIEGEGVELVVTLGTGFGSALFVDGKLVPNLEIPHHPFIKKKTYEQCLGRQALKKDGKQTWNRNLARAIATLEHTFNYRQLYIGGGESKRITLDLPKNVQIVSNRAGILGGIKLWDS</sequence>
<feature type="compositionally biased region" description="Basic and acidic residues" evidence="2">
    <location>
        <begin position="33"/>
        <end position="44"/>
    </location>
</feature>
<dbReference type="InterPro" id="IPR000600">
    <property type="entry name" value="ROK"/>
</dbReference>
<comment type="similarity">
    <text evidence="1">Belongs to the ROK (NagC/XylR) family.</text>
</comment>
<feature type="region of interest" description="Disordered" evidence="2">
    <location>
        <begin position="23"/>
        <end position="45"/>
    </location>
</feature>
<gene>
    <name evidence="3" type="ORF">QQ91_0006935</name>
</gene>
<dbReference type="Proteomes" id="UP000031561">
    <property type="component" value="Unassembled WGS sequence"/>
</dbReference>
<dbReference type="RefSeq" id="WP_166281414.1">
    <property type="nucleotide sequence ID" value="NZ_JTHE03000043.1"/>
</dbReference>
<reference evidence="3 4" key="1">
    <citation type="journal article" date="2015" name="Genome Announc.">
        <title>Draft Genome Sequence of Filamentous Marine Cyanobacterium Lyngbya confervoides Strain BDU141951.</title>
        <authorList>
            <person name="Chandrababunaidu M.M."/>
            <person name="Sen D."/>
            <person name="Tripathy S."/>
        </authorList>
    </citation>
    <scope>NUCLEOTIDE SEQUENCE [LARGE SCALE GENOMIC DNA]</scope>
    <source>
        <strain evidence="3 4">BDU141951</strain>
    </source>
</reference>
<evidence type="ECO:0000313" key="4">
    <source>
        <dbReference type="Proteomes" id="UP000031561"/>
    </source>
</evidence>
<proteinExistence type="inferred from homology"/>
<dbReference type="Pfam" id="PF00480">
    <property type="entry name" value="ROK"/>
    <property type="match status" value="1"/>
</dbReference>
<comment type="caution">
    <text evidence="3">The sequence shown here is derived from an EMBL/GenBank/DDBJ whole genome shotgun (WGS) entry which is preliminary data.</text>
</comment>
<dbReference type="SUPFAM" id="SSF53067">
    <property type="entry name" value="Actin-like ATPase domain"/>
    <property type="match status" value="1"/>
</dbReference>
<keyword evidence="4" id="KW-1185">Reference proteome</keyword>